<evidence type="ECO:0000313" key="1">
    <source>
        <dbReference type="EMBL" id="OLF19137.1"/>
    </source>
</evidence>
<dbReference type="STRING" id="1912961.BU204_01830"/>
<organism evidence="1 2">
    <name type="scientific">Actinophytocola xanthii</name>
    <dbReference type="NCBI Taxonomy" id="1912961"/>
    <lineage>
        <taxon>Bacteria</taxon>
        <taxon>Bacillati</taxon>
        <taxon>Actinomycetota</taxon>
        <taxon>Actinomycetes</taxon>
        <taxon>Pseudonocardiales</taxon>
        <taxon>Pseudonocardiaceae</taxon>
    </lineage>
</organism>
<comment type="caution">
    <text evidence="1">The sequence shown here is derived from an EMBL/GenBank/DDBJ whole genome shotgun (WGS) entry which is preliminary data.</text>
</comment>
<gene>
    <name evidence="1" type="ORF">BU204_01830</name>
</gene>
<dbReference type="Proteomes" id="UP000185596">
    <property type="component" value="Unassembled WGS sequence"/>
</dbReference>
<protein>
    <submittedName>
        <fullName evidence="1">Uncharacterized protein</fullName>
    </submittedName>
</protein>
<dbReference type="EMBL" id="MSIE01000002">
    <property type="protein sequence ID" value="OLF19137.1"/>
    <property type="molecule type" value="Genomic_DNA"/>
</dbReference>
<keyword evidence="2" id="KW-1185">Reference proteome</keyword>
<dbReference type="AlphaFoldDB" id="A0A1Q8CXQ3"/>
<sequence length="316" mass="34218">MLRQIADRHPHRNFAAVTSQPRRALRLGRNVTPAVFAELADNRAPVLVCVADDEAVALRSCVEVEAGRLVVARRNHRLIERFLDPGTWRDRPVLVVTNPVELFCARLAEVAGHESVFGVGMQLDAQRCRDVLAAGWAVDLEPHELPVTGMHGLGPVPVLSAVPGLLERVGALPWTVVTARLQAAANSFRLPWIRHPERMAAVFERRGHVPSDDPHGRVAVAVAALTAAEFERDHPPADRAIGHVARLVDAWFDGGTVPVAGPRRVSSRNDELVYLGGLARLPDGEFRVPDLSPVESALVADQVARMRALAAAVAAA</sequence>
<proteinExistence type="predicted"/>
<name>A0A1Q8CXQ3_9PSEU</name>
<accession>A0A1Q8CXQ3</accession>
<dbReference type="RefSeq" id="WP_075123739.1">
    <property type="nucleotide sequence ID" value="NZ_MSIE01000002.1"/>
</dbReference>
<reference evidence="1 2" key="1">
    <citation type="submission" date="2016-12" db="EMBL/GenBank/DDBJ databases">
        <title>The draft genome sequence of Actinophytocola sp. 11-183.</title>
        <authorList>
            <person name="Wang W."/>
            <person name="Yuan L."/>
        </authorList>
    </citation>
    <scope>NUCLEOTIDE SEQUENCE [LARGE SCALE GENOMIC DNA]</scope>
    <source>
        <strain evidence="1 2">11-183</strain>
    </source>
</reference>
<dbReference type="OrthoDB" id="9802969at2"/>
<evidence type="ECO:0000313" key="2">
    <source>
        <dbReference type="Proteomes" id="UP000185596"/>
    </source>
</evidence>